<sequence length="155" mass="17951">MNFQEIYAEALRDPSLQNTLNIDEILVNDQHHTVPTSTPAKITEDIIRSLKSINLDQDLIEDYCVKLLDYQYMDEIHELTLGKYIRWLRRADKIPKLSIGGVITDIIIEDSGVYVKIKIINVQYSCKLKYDDFLIFQKLSNDDKLRLTITTGLTS</sequence>
<reference evidence="1" key="1">
    <citation type="journal article" date="2020" name="Nature">
        <title>Giant virus diversity and host interactions through global metagenomics.</title>
        <authorList>
            <person name="Schulz F."/>
            <person name="Roux S."/>
            <person name="Paez-Espino D."/>
            <person name="Jungbluth S."/>
            <person name="Walsh D.A."/>
            <person name="Denef V.J."/>
            <person name="McMahon K.D."/>
            <person name="Konstantinidis K.T."/>
            <person name="Eloe-Fadrosh E.A."/>
            <person name="Kyrpides N.C."/>
            <person name="Woyke T."/>
        </authorList>
    </citation>
    <scope>NUCLEOTIDE SEQUENCE</scope>
    <source>
        <strain evidence="1">GVMAG-M-3300023184-68</strain>
    </source>
</reference>
<proteinExistence type="predicted"/>
<dbReference type="AlphaFoldDB" id="A0A6C0IBB2"/>
<evidence type="ECO:0000313" key="1">
    <source>
        <dbReference type="EMBL" id="QHT90318.1"/>
    </source>
</evidence>
<protein>
    <submittedName>
        <fullName evidence="1">Uncharacterized protein</fullName>
    </submittedName>
</protein>
<name>A0A6C0IBB2_9ZZZZ</name>
<accession>A0A6C0IBB2</accession>
<dbReference type="EMBL" id="MN740153">
    <property type="protein sequence ID" value="QHT90318.1"/>
    <property type="molecule type" value="Genomic_DNA"/>
</dbReference>
<organism evidence="1">
    <name type="scientific">viral metagenome</name>
    <dbReference type="NCBI Taxonomy" id="1070528"/>
    <lineage>
        <taxon>unclassified sequences</taxon>
        <taxon>metagenomes</taxon>
        <taxon>organismal metagenomes</taxon>
    </lineage>
</organism>